<dbReference type="PANTHER" id="PTHR35336:SF5">
    <property type="entry name" value="ADENOSYLCOBINAMIDE AMIDOHYDROLASE"/>
    <property type="match status" value="1"/>
</dbReference>
<dbReference type="InterPro" id="IPR052209">
    <property type="entry name" value="CbiZ"/>
</dbReference>
<dbReference type="PANTHER" id="PTHR35336">
    <property type="entry name" value="ADENOSYLCOBINAMIDE AMIDOHYDROLASE"/>
    <property type="match status" value="1"/>
</dbReference>
<reference evidence="1 2" key="1">
    <citation type="submission" date="2019-12" db="EMBL/GenBank/DDBJ databases">
        <title>Sequence classification of anaerobic respiratory reductive dehalogenases: First we see many, then we see few.</title>
        <authorList>
            <person name="Molenda O."/>
            <person name="Puentes Jacome L.A."/>
            <person name="Cao X."/>
            <person name="Nesbo C.L."/>
            <person name="Tang S."/>
            <person name="Morson N."/>
            <person name="Patron J."/>
            <person name="Lomheim L."/>
            <person name="Wishart D.S."/>
            <person name="Edwards E.A."/>
        </authorList>
    </citation>
    <scope>NUCLEOTIDE SEQUENCE [LARGE SCALE GENOMIC DNA]</scope>
    <source>
        <strain evidence="1 2">12DCA</strain>
    </source>
</reference>
<protein>
    <submittedName>
        <fullName evidence="1">Adenosylcobinamide amidohydrolase</fullName>
    </submittedName>
</protein>
<dbReference type="AlphaFoldDB" id="A0A857DE01"/>
<dbReference type="InterPro" id="IPR002808">
    <property type="entry name" value="AdoCbi_amidolase"/>
</dbReference>
<keyword evidence="1" id="KW-0378">Hydrolase</keyword>
<evidence type="ECO:0000313" key="2">
    <source>
        <dbReference type="Proteomes" id="UP000430508"/>
    </source>
</evidence>
<name>A0A857DE01_9FIRM</name>
<dbReference type="Proteomes" id="UP000430508">
    <property type="component" value="Chromosome"/>
</dbReference>
<dbReference type="Pfam" id="PF01955">
    <property type="entry name" value="CbiZ"/>
    <property type="match status" value="1"/>
</dbReference>
<evidence type="ECO:0000313" key="1">
    <source>
        <dbReference type="EMBL" id="QGZ99469.1"/>
    </source>
</evidence>
<dbReference type="GO" id="GO:0016787">
    <property type="term" value="F:hydrolase activity"/>
    <property type="evidence" value="ECO:0007669"/>
    <property type="project" value="UniProtKB-KW"/>
</dbReference>
<organism evidence="1 2">
    <name type="scientific">Dehalobacter restrictus</name>
    <dbReference type="NCBI Taxonomy" id="55583"/>
    <lineage>
        <taxon>Bacteria</taxon>
        <taxon>Bacillati</taxon>
        <taxon>Bacillota</taxon>
        <taxon>Clostridia</taxon>
        <taxon>Eubacteriales</taxon>
        <taxon>Desulfitobacteriaceae</taxon>
        <taxon>Dehalobacter</taxon>
    </lineage>
</organism>
<accession>A0A857DE01</accession>
<dbReference type="RefSeq" id="WP_025205024.1">
    <property type="nucleotide sequence ID" value="NZ_CP046996.1"/>
</dbReference>
<proteinExistence type="predicted"/>
<sequence length="367" mass="39889">MKIHTLSTGDEVHRYQKSIIIPFQEDRKVLSTSVLNGGYSEKLKAAFNHDSNPGEGMTCSLRTDSYLNDLKLLAAEIGLDPETVTGISTAASMDNVSIKTVSYDNLTVTAIVTGGVEVNGGRVGDPASYHEAQGKTVMTKEGTINIILNIDADLLPGTLTRALVTCTEAKTAALQELMAGSNYSRGLATGSGTDGTIIIANSQSDLKLTYAGKHSKLGELIGLAVKPAVKEALFLQTGLCPKSQHSMLRRLKRFGITEDSIWNKHCDLGEKALVKPLFIQQLEILDREEELVALTSLYVHLMDQADWELISPGRAAQEGKAIADRIRQKYGLDVEYTYCWQSAEETITGMLENFADLTARITTVCSD</sequence>
<gene>
    <name evidence="1" type="ORF">GQ588_01730</name>
</gene>
<dbReference type="EMBL" id="CP046996">
    <property type="protein sequence ID" value="QGZ99469.1"/>
    <property type="molecule type" value="Genomic_DNA"/>
</dbReference>